<dbReference type="GO" id="GO:0008117">
    <property type="term" value="F:sphinganine-1-phosphate aldolase activity"/>
    <property type="evidence" value="ECO:0007669"/>
    <property type="project" value="UniProtKB-EC"/>
</dbReference>
<dbReference type="GO" id="GO:0005789">
    <property type="term" value="C:endoplasmic reticulum membrane"/>
    <property type="evidence" value="ECO:0007669"/>
    <property type="project" value="UniProtKB-SubCell"/>
</dbReference>
<dbReference type="Gene3D" id="3.40.640.10">
    <property type="entry name" value="Type I PLP-dependent aspartate aminotransferase-like (Major domain)"/>
    <property type="match status" value="1"/>
</dbReference>
<comment type="similarity">
    <text evidence="13">Belongs to the group II decarboxylase family. Sphingosine-1-phosphate lyase subfamily.</text>
</comment>
<gene>
    <name evidence="18" type="ORF">JKP88DRAFT_196082</name>
</gene>
<evidence type="ECO:0000256" key="9">
    <source>
        <dbReference type="ARBA" id="ARBA00022989"/>
    </source>
</evidence>
<dbReference type="GO" id="GO:0019752">
    <property type="term" value="P:carboxylic acid metabolic process"/>
    <property type="evidence" value="ECO:0007669"/>
    <property type="project" value="InterPro"/>
</dbReference>
<feature type="modified residue" description="N6-(pyridoxal phosphate)lysine" evidence="16">
    <location>
        <position position="235"/>
    </location>
</feature>
<dbReference type="Gene3D" id="3.90.1150.10">
    <property type="entry name" value="Aspartate Aminotransferase, domain 1"/>
    <property type="match status" value="1"/>
</dbReference>
<evidence type="ECO:0000256" key="2">
    <source>
        <dbReference type="ARBA" id="ARBA00004389"/>
    </source>
</evidence>
<dbReference type="EMBL" id="JAFCMP010000334">
    <property type="protein sequence ID" value="KAG5181431.1"/>
    <property type="molecule type" value="Genomic_DNA"/>
</dbReference>
<dbReference type="InterPro" id="IPR002129">
    <property type="entry name" value="PyrdxlP-dep_de-COase"/>
</dbReference>
<protein>
    <recommendedName>
        <fullName evidence="14">sphinganine-1-phosphate aldolase</fullName>
        <ecNumber evidence="14">4.1.2.27</ecNumber>
    </recommendedName>
    <alternativeName>
        <fullName evidence="15">Sphingosine-1-phosphate aldolase</fullName>
    </alternativeName>
</protein>
<sequence>MSAAAAKEDGKWENGRVSGAVYHGGRQHMQLLDQAYSLFSLSNPLHTDIWPSVTQYEAEGELISMTARLLDGGDANVCGSLSSGGTESIILATKSHLQYYRQHGITAPEVVACVSAHAAIEKACALMGIKLIKVPMDPKTYKVSVRAIRRSLSVNTIMIYASAPSFPQGIIDPIAQLSDLALRHGCGLHVDCCLGGFFLPFARRAAAAGAAWAPAIEPFDFGVPGVTSMSCDTHKYGYASKGTSVVLYRSKELRAQQYFCYPDWTGGLYVTPTLAGSRPGGLVAACWASMVSLGEEGYSQGVEAIVEARHKVAKGVADTPDLFVLGDPQAMIVCFGSKTLNIYRVGDAMTAKGWSLNALQNPACLHLCLTLRTANNTQQFLQDLNESAEIARKEQLAAAASGAKDEGTAAMYGMAGSLPSGPLRAIMTTYADVVYKA</sequence>
<keyword evidence="8" id="KW-0746">Sphingolipid metabolism</keyword>
<keyword evidence="7 16" id="KW-0663">Pyridoxal phosphate</keyword>
<evidence type="ECO:0000313" key="19">
    <source>
        <dbReference type="Proteomes" id="UP000664859"/>
    </source>
</evidence>
<dbReference type="GO" id="GO:0030149">
    <property type="term" value="P:sphingolipid catabolic process"/>
    <property type="evidence" value="ECO:0007669"/>
    <property type="project" value="TreeGrafter"/>
</dbReference>
<dbReference type="AlphaFoldDB" id="A0A835YUB4"/>
<evidence type="ECO:0000256" key="14">
    <source>
        <dbReference type="ARBA" id="ARBA00038965"/>
    </source>
</evidence>
<keyword evidence="6" id="KW-0256">Endoplasmic reticulum</keyword>
<comment type="pathway">
    <text evidence="4">Sphingolipid metabolism.</text>
</comment>
<dbReference type="PANTHER" id="PTHR42735:SF6">
    <property type="entry name" value="SPHINGOSINE-1-PHOSPHATE LYASE 1"/>
    <property type="match status" value="1"/>
</dbReference>
<evidence type="ECO:0000256" key="8">
    <source>
        <dbReference type="ARBA" id="ARBA00022919"/>
    </source>
</evidence>
<organism evidence="18 19">
    <name type="scientific">Tribonema minus</name>
    <dbReference type="NCBI Taxonomy" id="303371"/>
    <lineage>
        <taxon>Eukaryota</taxon>
        <taxon>Sar</taxon>
        <taxon>Stramenopiles</taxon>
        <taxon>Ochrophyta</taxon>
        <taxon>PX clade</taxon>
        <taxon>Xanthophyceae</taxon>
        <taxon>Tribonematales</taxon>
        <taxon>Tribonemataceae</taxon>
        <taxon>Tribonema</taxon>
    </lineage>
</organism>
<keyword evidence="11" id="KW-0472">Membrane</keyword>
<keyword evidence="12 17" id="KW-0456">Lyase</keyword>
<evidence type="ECO:0000256" key="7">
    <source>
        <dbReference type="ARBA" id="ARBA00022898"/>
    </source>
</evidence>
<evidence type="ECO:0000256" key="16">
    <source>
        <dbReference type="PIRSR" id="PIRSR602129-50"/>
    </source>
</evidence>
<dbReference type="Proteomes" id="UP000664859">
    <property type="component" value="Unassembled WGS sequence"/>
</dbReference>
<dbReference type="SUPFAM" id="SSF53383">
    <property type="entry name" value="PLP-dependent transferases"/>
    <property type="match status" value="1"/>
</dbReference>
<evidence type="ECO:0000256" key="10">
    <source>
        <dbReference type="ARBA" id="ARBA00023098"/>
    </source>
</evidence>
<evidence type="ECO:0000256" key="17">
    <source>
        <dbReference type="RuleBase" id="RU000382"/>
    </source>
</evidence>
<accession>A0A835YUB4</accession>
<evidence type="ECO:0000313" key="18">
    <source>
        <dbReference type="EMBL" id="KAG5181431.1"/>
    </source>
</evidence>
<evidence type="ECO:0000256" key="1">
    <source>
        <dbReference type="ARBA" id="ARBA00001933"/>
    </source>
</evidence>
<dbReference type="InterPro" id="IPR015421">
    <property type="entry name" value="PyrdxlP-dep_Trfase_major"/>
</dbReference>
<comment type="pathway">
    <text evidence="3">Lipid metabolism; sphingolipid metabolism.</text>
</comment>
<evidence type="ECO:0000256" key="3">
    <source>
        <dbReference type="ARBA" id="ARBA00004760"/>
    </source>
</evidence>
<dbReference type="OrthoDB" id="10254570at2759"/>
<dbReference type="InterPro" id="IPR015422">
    <property type="entry name" value="PyrdxlP-dep_Trfase_small"/>
</dbReference>
<evidence type="ECO:0000256" key="13">
    <source>
        <dbReference type="ARBA" id="ARBA00038302"/>
    </source>
</evidence>
<keyword evidence="10" id="KW-0443">Lipid metabolism</keyword>
<dbReference type="InterPro" id="IPR050477">
    <property type="entry name" value="GrpII_AminoAcid_Decarb"/>
</dbReference>
<dbReference type="GO" id="GO:0030170">
    <property type="term" value="F:pyridoxal phosphate binding"/>
    <property type="evidence" value="ECO:0007669"/>
    <property type="project" value="InterPro"/>
</dbReference>
<evidence type="ECO:0000256" key="12">
    <source>
        <dbReference type="ARBA" id="ARBA00023239"/>
    </source>
</evidence>
<evidence type="ECO:0000256" key="15">
    <source>
        <dbReference type="ARBA" id="ARBA00042568"/>
    </source>
</evidence>
<evidence type="ECO:0000256" key="5">
    <source>
        <dbReference type="ARBA" id="ARBA00022692"/>
    </source>
</evidence>
<dbReference type="Pfam" id="PF00282">
    <property type="entry name" value="Pyridoxal_deC"/>
    <property type="match status" value="1"/>
</dbReference>
<reference evidence="18" key="1">
    <citation type="submission" date="2021-02" db="EMBL/GenBank/DDBJ databases">
        <title>First Annotated Genome of the Yellow-green Alga Tribonema minus.</title>
        <authorList>
            <person name="Mahan K.M."/>
        </authorList>
    </citation>
    <scope>NUCLEOTIDE SEQUENCE</scope>
    <source>
        <strain evidence="18">UTEX B ZZ1240</strain>
    </source>
</reference>
<keyword evidence="19" id="KW-1185">Reference proteome</keyword>
<proteinExistence type="inferred from homology"/>
<dbReference type="FunFam" id="3.40.640.10:FF:000020">
    <property type="entry name" value="sphingosine-1-phosphate lyase 1"/>
    <property type="match status" value="1"/>
</dbReference>
<dbReference type="Gene3D" id="6.10.140.2150">
    <property type="match status" value="1"/>
</dbReference>
<dbReference type="InterPro" id="IPR015424">
    <property type="entry name" value="PyrdxlP-dep_Trfase"/>
</dbReference>
<keyword evidence="18" id="KW-0808">Transferase</keyword>
<evidence type="ECO:0000256" key="4">
    <source>
        <dbReference type="ARBA" id="ARBA00004991"/>
    </source>
</evidence>
<evidence type="ECO:0000256" key="6">
    <source>
        <dbReference type="ARBA" id="ARBA00022824"/>
    </source>
</evidence>
<keyword evidence="9" id="KW-1133">Transmembrane helix</keyword>
<comment type="cofactor">
    <cofactor evidence="1 16 17">
        <name>pyridoxal 5'-phosphate</name>
        <dbReference type="ChEBI" id="CHEBI:597326"/>
    </cofactor>
</comment>
<keyword evidence="5" id="KW-0812">Transmembrane</keyword>
<dbReference type="PANTHER" id="PTHR42735">
    <property type="match status" value="1"/>
</dbReference>
<dbReference type="GO" id="GO:0016740">
    <property type="term" value="F:transferase activity"/>
    <property type="evidence" value="ECO:0007669"/>
    <property type="project" value="UniProtKB-KW"/>
</dbReference>
<comment type="caution">
    <text evidence="18">The sequence shown here is derived from an EMBL/GenBank/DDBJ whole genome shotgun (WGS) entry which is preliminary data.</text>
</comment>
<dbReference type="EC" id="4.1.2.27" evidence="14"/>
<comment type="subcellular location">
    <subcellularLocation>
        <location evidence="2">Endoplasmic reticulum membrane</location>
        <topology evidence="2">Single-pass membrane protein</topology>
    </subcellularLocation>
</comment>
<evidence type="ECO:0000256" key="11">
    <source>
        <dbReference type="ARBA" id="ARBA00023136"/>
    </source>
</evidence>
<name>A0A835YUB4_9STRA</name>